<dbReference type="Proteomes" id="UP000887116">
    <property type="component" value="Unassembled WGS sequence"/>
</dbReference>
<dbReference type="AlphaFoldDB" id="A0A8X6GYW3"/>
<dbReference type="EMBL" id="BMAO01017184">
    <property type="protein sequence ID" value="GFR13862.1"/>
    <property type="molecule type" value="Genomic_DNA"/>
</dbReference>
<gene>
    <name evidence="1" type="ORF">TNCT_434711</name>
</gene>
<sequence>MTSPEQYCFCSCIYFAPHDRNPKYSGEIEDLCKEVYYVPRAKNGAAVLGIMDKAEMLLKLRMPIVANGRGISSGSWDREKKSFIGDCNNH</sequence>
<evidence type="ECO:0000313" key="2">
    <source>
        <dbReference type="Proteomes" id="UP000887116"/>
    </source>
</evidence>
<name>A0A8X6GYW3_TRICU</name>
<keyword evidence="2" id="KW-1185">Reference proteome</keyword>
<evidence type="ECO:0000313" key="1">
    <source>
        <dbReference type="EMBL" id="GFR13862.1"/>
    </source>
</evidence>
<proteinExistence type="predicted"/>
<accession>A0A8X6GYW3</accession>
<organism evidence="1 2">
    <name type="scientific">Trichonephila clavata</name>
    <name type="common">Joro spider</name>
    <name type="synonym">Nephila clavata</name>
    <dbReference type="NCBI Taxonomy" id="2740835"/>
    <lineage>
        <taxon>Eukaryota</taxon>
        <taxon>Metazoa</taxon>
        <taxon>Ecdysozoa</taxon>
        <taxon>Arthropoda</taxon>
        <taxon>Chelicerata</taxon>
        <taxon>Arachnida</taxon>
        <taxon>Araneae</taxon>
        <taxon>Araneomorphae</taxon>
        <taxon>Entelegynae</taxon>
        <taxon>Araneoidea</taxon>
        <taxon>Nephilidae</taxon>
        <taxon>Trichonephila</taxon>
    </lineage>
</organism>
<protein>
    <submittedName>
        <fullName evidence="1">Uncharacterized protein</fullName>
    </submittedName>
</protein>
<comment type="caution">
    <text evidence="1">The sequence shown here is derived from an EMBL/GenBank/DDBJ whole genome shotgun (WGS) entry which is preliminary data.</text>
</comment>
<reference evidence="1" key="1">
    <citation type="submission" date="2020-07" db="EMBL/GenBank/DDBJ databases">
        <title>Multicomponent nature underlies the extraordinary mechanical properties of spider dragline silk.</title>
        <authorList>
            <person name="Kono N."/>
            <person name="Nakamura H."/>
            <person name="Mori M."/>
            <person name="Yoshida Y."/>
            <person name="Ohtoshi R."/>
            <person name="Malay A.D."/>
            <person name="Moran D.A.P."/>
            <person name="Tomita M."/>
            <person name="Numata K."/>
            <person name="Arakawa K."/>
        </authorList>
    </citation>
    <scope>NUCLEOTIDE SEQUENCE</scope>
</reference>